<dbReference type="EMBL" id="JAUTXY010000006">
    <property type="protein sequence ID" value="MEE2058722.1"/>
    <property type="molecule type" value="Genomic_DNA"/>
</dbReference>
<feature type="transmembrane region" description="Helical" evidence="2">
    <location>
        <begin position="44"/>
        <end position="64"/>
    </location>
</feature>
<dbReference type="Proteomes" id="UP001336020">
    <property type="component" value="Unassembled WGS sequence"/>
</dbReference>
<protein>
    <recommendedName>
        <fullName evidence="3">DUF6779 domain-containing protein</fullName>
    </recommendedName>
</protein>
<evidence type="ECO:0000313" key="5">
    <source>
        <dbReference type="Proteomes" id="UP001336020"/>
    </source>
</evidence>
<feature type="compositionally biased region" description="Basic and acidic residues" evidence="1">
    <location>
        <begin position="205"/>
        <end position="217"/>
    </location>
</feature>
<feature type="domain" description="DUF6779" evidence="3">
    <location>
        <begin position="45"/>
        <end position="150"/>
    </location>
</feature>
<organism evidence="4 5">
    <name type="scientific">Rhodococcus artemisiae</name>
    <dbReference type="NCBI Taxonomy" id="714159"/>
    <lineage>
        <taxon>Bacteria</taxon>
        <taxon>Bacillati</taxon>
        <taxon>Actinomycetota</taxon>
        <taxon>Actinomycetes</taxon>
        <taxon>Mycobacteriales</taxon>
        <taxon>Nocardiaceae</taxon>
        <taxon>Rhodococcus</taxon>
    </lineage>
</organism>
<dbReference type="InterPro" id="IPR046706">
    <property type="entry name" value="DUF6779"/>
</dbReference>
<dbReference type="Pfam" id="PF20570">
    <property type="entry name" value="DUF6779"/>
    <property type="match status" value="1"/>
</dbReference>
<evidence type="ECO:0000256" key="2">
    <source>
        <dbReference type="SAM" id="Phobius"/>
    </source>
</evidence>
<feature type="compositionally biased region" description="Acidic residues" evidence="1">
    <location>
        <begin position="192"/>
        <end position="204"/>
    </location>
</feature>
<feature type="compositionally biased region" description="Low complexity" evidence="1">
    <location>
        <begin position="162"/>
        <end position="172"/>
    </location>
</feature>
<keyword evidence="5" id="KW-1185">Reference proteome</keyword>
<keyword evidence="2" id="KW-0812">Transmembrane</keyword>
<dbReference type="RefSeq" id="WP_330133973.1">
    <property type="nucleotide sequence ID" value="NZ_JAUTXY010000006.1"/>
</dbReference>
<evidence type="ECO:0000256" key="1">
    <source>
        <dbReference type="SAM" id="MobiDB-lite"/>
    </source>
</evidence>
<feature type="transmembrane region" description="Helical" evidence="2">
    <location>
        <begin position="20"/>
        <end position="38"/>
    </location>
</feature>
<keyword evidence="2" id="KW-0472">Membrane</keyword>
<name>A0ABU7LCT1_9NOCA</name>
<reference evidence="4 5" key="1">
    <citation type="submission" date="2023-07" db="EMBL/GenBank/DDBJ databases">
        <authorList>
            <person name="Girao M."/>
            <person name="Carvalho M.F."/>
        </authorList>
    </citation>
    <scope>NUCLEOTIDE SEQUENCE [LARGE SCALE GENOMIC DNA]</scope>
    <source>
        <strain evidence="4 5">YIM65754</strain>
    </source>
</reference>
<sequence length="257" mass="27660">MVFRGRESKDRRPWRSSGSVIVAGLLALAMVASLLLVFSDSVQLLRIAVVVALWCAVVGAIAMTKYRRESALDKAKAEDLKTVYELQLEREISARREYELGVEEKVRSELRIDADEMTALRTELAALRRSLEALFDGKLPDDAPALKGASVRELDSTPRVNAPSPSGPAFASPDDEPLTAETEIVTSGAEQSDADTAADADVDDTEAHDTETADGKSDAPGVPAGRRARRRLDAEASGSHTQGRSVAEILANLSSDR</sequence>
<comment type="caution">
    <text evidence="4">The sequence shown here is derived from an EMBL/GenBank/DDBJ whole genome shotgun (WGS) entry which is preliminary data.</text>
</comment>
<gene>
    <name evidence="4" type="ORF">Q7514_14460</name>
</gene>
<proteinExistence type="predicted"/>
<keyword evidence="2" id="KW-1133">Transmembrane helix</keyword>
<feature type="region of interest" description="Disordered" evidence="1">
    <location>
        <begin position="150"/>
        <end position="257"/>
    </location>
</feature>
<evidence type="ECO:0000259" key="3">
    <source>
        <dbReference type="Pfam" id="PF20570"/>
    </source>
</evidence>
<accession>A0ABU7LCT1</accession>
<evidence type="ECO:0000313" key="4">
    <source>
        <dbReference type="EMBL" id="MEE2058722.1"/>
    </source>
</evidence>